<evidence type="ECO:0000256" key="1">
    <source>
        <dbReference type="SAM" id="SignalP"/>
    </source>
</evidence>
<reference evidence="3 4" key="1">
    <citation type="submission" date="2020-10" db="EMBL/GenBank/DDBJ databases">
        <title>Connecting structure to function with the recovery of over 1000 high-quality activated sludge metagenome-assembled genomes encoding full-length rRNA genes using long-read sequencing.</title>
        <authorList>
            <person name="Singleton C.M."/>
            <person name="Petriglieri F."/>
            <person name="Kristensen J.M."/>
            <person name="Kirkegaard R.H."/>
            <person name="Michaelsen T.Y."/>
            <person name="Andersen M.H."/>
            <person name="Karst S.M."/>
            <person name="Dueholm M.S."/>
            <person name="Nielsen P.H."/>
            <person name="Albertsen M."/>
        </authorList>
    </citation>
    <scope>NUCLEOTIDE SEQUENCE [LARGE SCALE GENOMIC DNA]</scope>
    <source>
        <strain evidence="3">Ribe_18-Q3-R11-54_MAXAC.273</strain>
    </source>
</reference>
<dbReference type="PROSITE" id="PS51257">
    <property type="entry name" value="PROKAR_LIPOPROTEIN"/>
    <property type="match status" value="1"/>
</dbReference>
<evidence type="ECO:0000313" key="4">
    <source>
        <dbReference type="Proteomes" id="UP000808337"/>
    </source>
</evidence>
<organism evidence="3 4">
    <name type="scientific">Candidatus Opimibacter skivensis</name>
    <dbReference type="NCBI Taxonomy" id="2982028"/>
    <lineage>
        <taxon>Bacteria</taxon>
        <taxon>Pseudomonadati</taxon>
        <taxon>Bacteroidota</taxon>
        <taxon>Saprospiria</taxon>
        <taxon>Saprospirales</taxon>
        <taxon>Saprospiraceae</taxon>
        <taxon>Candidatus Opimibacter</taxon>
    </lineage>
</organism>
<dbReference type="Proteomes" id="UP000808337">
    <property type="component" value="Unassembled WGS sequence"/>
</dbReference>
<dbReference type="AlphaFoldDB" id="A0A9D7SU59"/>
<protein>
    <recommendedName>
        <fullName evidence="2">Copper-binding protein MbnP-like domain-containing protein</fullName>
    </recommendedName>
</protein>
<sequence>MKKINSMLLLLVGTYFMSTLFSACKDNPTDSKPGSLAFHMHTLVDTTEVDSYGDTIGLASGRQITVTTAQLYISNVKLIKADGSLIDGPSSTILMKQGFEEYELGDVPAGNYKSVRFDVGLNDATNASTPATSDLILYQPSMWFGATAQPDGFVFFNFQGTIDTTDALTGVNLVPFAFKIGTNAHRVTITMPDQNFSVIPEQLAIVHIEVNYAKIFDTIDLNVAGNLNITTPLENSWIWISQLETSISEMFQYEE</sequence>
<evidence type="ECO:0000313" key="3">
    <source>
        <dbReference type="EMBL" id="MBK9983147.1"/>
    </source>
</evidence>
<proteinExistence type="predicted"/>
<name>A0A9D7SU59_9BACT</name>
<dbReference type="Pfam" id="PF20243">
    <property type="entry name" value="MbnP"/>
    <property type="match status" value="1"/>
</dbReference>
<dbReference type="EMBL" id="JADKGY010000009">
    <property type="protein sequence ID" value="MBK9983147.1"/>
    <property type="molecule type" value="Genomic_DNA"/>
</dbReference>
<evidence type="ECO:0000259" key="2">
    <source>
        <dbReference type="Pfam" id="PF20243"/>
    </source>
</evidence>
<gene>
    <name evidence="3" type="ORF">IPP15_12135</name>
</gene>
<feature type="signal peptide" evidence="1">
    <location>
        <begin position="1"/>
        <end position="23"/>
    </location>
</feature>
<keyword evidence="1" id="KW-0732">Signal</keyword>
<accession>A0A9D7SU59</accession>
<feature type="domain" description="Copper-binding protein MbnP-like" evidence="2">
    <location>
        <begin position="34"/>
        <end position="223"/>
    </location>
</feature>
<dbReference type="InterPro" id="IPR046863">
    <property type="entry name" value="MbnP-like_dom"/>
</dbReference>
<comment type="caution">
    <text evidence="3">The sequence shown here is derived from an EMBL/GenBank/DDBJ whole genome shotgun (WGS) entry which is preliminary data.</text>
</comment>
<feature type="chain" id="PRO_5038471121" description="Copper-binding protein MbnP-like domain-containing protein" evidence="1">
    <location>
        <begin position="24"/>
        <end position="255"/>
    </location>
</feature>